<keyword evidence="2" id="KW-0663">Pyridoxal phosphate</keyword>
<dbReference type="Proteomes" id="UP000242470">
    <property type="component" value="Unassembled WGS sequence"/>
</dbReference>
<proteinExistence type="predicted"/>
<reference evidence="5 6" key="1">
    <citation type="submission" date="2017-08" db="EMBL/GenBank/DDBJ databases">
        <title>Draft genome sequences of 64 type strains of genus Staph aureus.</title>
        <authorList>
            <person name="Cole K."/>
            <person name="Golubchik T."/>
            <person name="Russell J."/>
            <person name="Foster D."/>
            <person name="Llewelyn M."/>
            <person name="Wilson D."/>
            <person name="Crook D."/>
            <person name="Paul J."/>
        </authorList>
    </citation>
    <scope>NUCLEOTIDE SEQUENCE [LARGE SCALE GENOMIC DNA]</scope>
    <source>
        <strain evidence="5 6">NCTC 12101</strain>
    </source>
</reference>
<dbReference type="InterPro" id="IPR000821">
    <property type="entry name" value="Ala_racemase"/>
</dbReference>
<evidence type="ECO:0000313" key="6">
    <source>
        <dbReference type="Proteomes" id="UP000242470"/>
    </source>
</evidence>
<evidence type="ECO:0000313" key="5">
    <source>
        <dbReference type="EMBL" id="PNZ67244.1"/>
    </source>
</evidence>
<dbReference type="GO" id="GO:0030170">
    <property type="term" value="F:pyridoxal phosphate binding"/>
    <property type="evidence" value="ECO:0007669"/>
    <property type="project" value="TreeGrafter"/>
</dbReference>
<organism evidence="5 6">
    <name type="scientific">Staphylococcus auricularis</name>
    <dbReference type="NCBI Taxonomy" id="29379"/>
    <lineage>
        <taxon>Bacteria</taxon>
        <taxon>Bacillati</taxon>
        <taxon>Bacillota</taxon>
        <taxon>Bacilli</taxon>
        <taxon>Bacillales</taxon>
        <taxon>Staphylococcaceae</taxon>
        <taxon>Staphylococcus</taxon>
    </lineage>
</organism>
<dbReference type="GeneID" id="64981612"/>
<feature type="domain" description="Alanine racemase N-terminal" evidence="4">
    <location>
        <begin position="6"/>
        <end position="222"/>
    </location>
</feature>
<dbReference type="InterPro" id="IPR029066">
    <property type="entry name" value="PLP-binding_barrel"/>
</dbReference>
<accession>A0AAP8PQ42</accession>
<dbReference type="RefSeq" id="WP_059107606.1">
    <property type="nucleotide sequence ID" value="NZ_AP024589.1"/>
</dbReference>
<evidence type="ECO:0000259" key="4">
    <source>
        <dbReference type="Pfam" id="PF01168"/>
    </source>
</evidence>
<evidence type="ECO:0000256" key="3">
    <source>
        <dbReference type="ARBA" id="ARBA00023235"/>
    </source>
</evidence>
<gene>
    <name evidence="5" type="ORF">CD158_06685</name>
</gene>
<dbReference type="SUPFAM" id="SSF51419">
    <property type="entry name" value="PLP-binding barrel"/>
    <property type="match status" value="1"/>
</dbReference>
<keyword evidence="3" id="KW-0413">Isomerase</keyword>
<dbReference type="AlphaFoldDB" id="A0AAP8PQ42"/>
<dbReference type="Gene3D" id="3.20.20.10">
    <property type="entry name" value="Alanine racemase"/>
    <property type="match status" value="1"/>
</dbReference>
<protein>
    <submittedName>
        <fullName evidence="5">Alanine racemase</fullName>
    </submittedName>
</protein>
<dbReference type="EMBL" id="PPQW01000035">
    <property type="protein sequence ID" value="PNZ67244.1"/>
    <property type="molecule type" value="Genomic_DNA"/>
</dbReference>
<dbReference type="InterPro" id="IPR001608">
    <property type="entry name" value="Ala_racemase_N"/>
</dbReference>
<evidence type="ECO:0000256" key="1">
    <source>
        <dbReference type="ARBA" id="ARBA00001933"/>
    </source>
</evidence>
<sequence length="357" mass="40801">MAHIHINLSKIQYNANVLRQLLATHHIQFTPVIKCIAGDPEIIRALNQLGFTHFAEARLENIEKAKEVEAANTFTLIRAPHLQELKQVVLNTTMSIQTELTTIRQLNDVAKSLNLKHPIMLMVDWKNAREGVLTYDIVEYVQEILHLSHICLRSIAFNFMCFNEIPPSESDIEMINRFVTSVEKETSYRFGIFSGGNSSMLPQMMYNDLGRVNDLRIGESLFRGVDTTSNVPIPSLYQDAITLETRIIEIKPRIEVNSGRQYLQAIVDIGKLDTEVKDIYPLGHDVDVLGATSDHLMLDLKNHDQYQVGDTITFRLGYNALAQTMYINQMEKIYQNDKAIDLLNKHFNVCELNKARK</sequence>
<evidence type="ECO:0000256" key="2">
    <source>
        <dbReference type="ARBA" id="ARBA00022898"/>
    </source>
</evidence>
<dbReference type="PANTHER" id="PTHR30511">
    <property type="entry name" value="ALANINE RACEMASE"/>
    <property type="match status" value="1"/>
</dbReference>
<comment type="caution">
    <text evidence="5">The sequence shown here is derived from an EMBL/GenBank/DDBJ whole genome shotgun (WGS) entry which is preliminary data.</text>
</comment>
<dbReference type="Pfam" id="PF01168">
    <property type="entry name" value="Ala_racemase_N"/>
    <property type="match status" value="1"/>
</dbReference>
<name>A0AAP8PQ42_9STAP</name>
<dbReference type="GO" id="GO:0008784">
    <property type="term" value="F:alanine racemase activity"/>
    <property type="evidence" value="ECO:0007669"/>
    <property type="project" value="TreeGrafter"/>
</dbReference>
<comment type="cofactor">
    <cofactor evidence="1">
        <name>pyridoxal 5'-phosphate</name>
        <dbReference type="ChEBI" id="CHEBI:597326"/>
    </cofactor>
</comment>
<dbReference type="GO" id="GO:0005829">
    <property type="term" value="C:cytosol"/>
    <property type="evidence" value="ECO:0007669"/>
    <property type="project" value="TreeGrafter"/>
</dbReference>
<dbReference type="PANTHER" id="PTHR30511:SF3">
    <property type="entry name" value="LYSINE RACEMASE"/>
    <property type="match status" value="1"/>
</dbReference>